<dbReference type="Proteomes" id="UP001596977">
    <property type="component" value="Unassembled WGS sequence"/>
</dbReference>
<reference evidence="2" key="1">
    <citation type="journal article" date="2019" name="Int. J. Syst. Evol. Microbiol.">
        <title>The Global Catalogue of Microorganisms (GCM) 10K type strain sequencing project: providing services to taxonomists for standard genome sequencing and annotation.</title>
        <authorList>
            <consortium name="The Broad Institute Genomics Platform"/>
            <consortium name="The Broad Institute Genome Sequencing Center for Infectious Disease"/>
            <person name="Wu L."/>
            <person name="Ma J."/>
        </authorList>
    </citation>
    <scope>NUCLEOTIDE SEQUENCE [LARGE SCALE GENOMIC DNA]</scope>
    <source>
        <strain evidence="2">CCUG 62982</strain>
    </source>
</reference>
<proteinExistence type="predicted"/>
<evidence type="ECO:0000313" key="2">
    <source>
        <dbReference type="Proteomes" id="UP001596977"/>
    </source>
</evidence>
<organism evidence="1 2">
    <name type="scientific">Sphingomonas canadensis</name>
    <dbReference type="NCBI Taxonomy" id="1219257"/>
    <lineage>
        <taxon>Bacteria</taxon>
        <taxon>Pseudomonadati</taxon>
        <taxon>Pseudomonadota</taxon>
        <taxon>Alphaproteobacteria</taxon>
        <taxon>Sphingomonadales</taxon>
        <taxon>Sphingomonadaceae</taxon>
        <taxon>Sphingomonas</taxon>
    </lineage>
</organism>
<gene>
    <name evidence="1" type="ORF">ACFQ1E_12050</name>
</gene>
<protein>
    <submittedName>
        <fullName evidence="1">Uncharacterized protein</fullName>
    </submittedName>
</protein>
<comment type="caution">
    <text evidence="1">The sequence shown here is derived from an EMBL/GenBank/DDBJ whole genome shotgun (WGS) entry which is preliminary data.</text>
</comment>
<dbReference type="RefSeq" id="WP_264944591.1">
    <property type="nucleotide sequence ID" value="NZ_JAPDRA010000005.1"/>
</dbReference>
<evidence type="ECO:0000313" key="1">
    <source>
        <dbReference type="EMBL" id="MFD0947073.1"/>
    </source>
</evidence>
<name>A0ABW3HA83_9SPHN</name>
<dbReference type="EMBL" id="JBHTJG010000005">
    <property type="protein sequence ID" value="MFD0947073.1"/>
    <property type="molecule type" value="Genomic_DNA"/>
</dbReference>
<accession>A0ABW3HA83</accession>
<sequence>MTGAALSYPAQFDAASPRFYPGEAEFDIERAEGVLTLSLPVADDAPLPDAVDAARSLLGGLDALDGEARAWLRAQPGWPYGDDALLWLVLVEGERARFCYRQESVNDEQVIGFARVGGGQGGDWRLTGPDPRHRG</sequence>
<keyword evidence="2" id="KW-1185">Reference proteome</keyword>